<dbReference type="AlphaFoldDB" id="A0A378PRR9"/>
<dbReference type="RefSeq" id="WP_115369016.1">
    <property type="nucleotide sequence ID" value="NZ_UGPZ01000002.1"/>
</dbReference>
<dbReference type="EMBL" id="UGPZ01000002">
    <property type="protein sequence ID" value="STY90970.1"/>
    <property type="molecule type" value="Genomic_DNA"/>
</dbReference>
<reference evidence="2 3" key="1">
    <citation type="submission" date="2018-06" db="EMBL/GenBank/DDBJ databases">
        <authorList>
            <consortium name="Pathogen Informatics"/>
            <person name="Doyle S."/>
        </authorList>
    </citation>
    <scope>NUCLEOTIDE SEQUENCE [LARGE SCALE GENOMIC DNA]</scope>
    <source>
        <strain evidence="2 3">NCTC9426</strain>
    </source>
</reference>
<organism evidence="2 3">
    <name type="scientific">Moraxella bovis</name>
    <dbReference type="NCBI Taxonomy" id="476"/>
    <lineage>
        <taxon>Bacteria</taxon>
        <taxon>Pseudomonadati</taxon>
        <taxon>Pseudomonadota</taxon>
        <taxon>Gammaproteobacteria</taxon>
        <taxon>Moraxellales</taxon>
        <taxon>Moraxellaceae</taxon>
        <taxon>Moraxella</taxon>
    </lineage>
</organism>
<dbReference type="InterPro" id="IPR049802">
    <property type="entry name" value="RhsC-like_FIX"/>
</dbReference>
<protein>
    <recommendedName>
        <fullName evidence="1">Novel toxin 15 domain-containing protein</fullName>
    </recommendedName>
</protein>
<evidence type="ECO:0000259" key="1">
    <source>
        <dbReference type="Pfam" id="PF15604"/>
    </source>
</evidence>
<dbReference type="CDD" id="cd20746">
    <property type="entry name" value="FIX_Ntox15_NUC_DUF4112_RhsA-like"/>
    <property type="match status" value="1"/>
</dbReference>
<evidence type="ECO:0000313" key="3">
    <source>
        <dbReference type="Proteomes" id="UP000254133"/>
    </source>
</evidence>
<proteinExistence type="predicted"/>
<sequence length="558" mass="63286">MSDDTEKAIEQLNKNFWQNLNDRSDYIKYEFNQSSEYLEKYLGSNVGVQLIHDSDLGKRLFDIVSISKNQAGLSNLTNEMQALHEEAMSDLVEILNGLYGVWGKITEWVSFAWGAIIGDFNRTPTLSQTIISSLISIIPVADQVSDVRDFIANVLILTNENERENLENWFNLALTAIGIIPFIGSVLKSLVKIIRHKEVKDINTLKQIMESCESYLRRIGAGDKIPWGDNPIAWLQTKPWQGYADKAKESIQKYLHRFSYELKDGYKNIPTSLQSKMTQLATQIDDIALQINKYIDEILEQTQSRIDELFAQHGLAMEGIKHEIHIGGNPNAPTKATHQQPSQKITITSMRLTKVGCFKRVNSRDARRQAKMNIANDHPPGSSKLTVDEYLNQETDRQLKLQEDGINSLTVAEYEQSRNDFKANGRGNGLDQRQTREEYEQYLLELYNERYKKSGMSKTEAKQKSQETTNNIMGALAALHNPDQVAGGGRSKVPMEMGLKSVNSSIGTLWIKKPKDDTIDKPNRKLTRIDAIDKAVADLPADTDKTQTRMNVKLQRCK</sequence>
<gene>
    <name evidence="2" type="ORF">NCTC9426_01003</name>
</gene>
<feature type="domain" description="Novel toxin 15" evidence="1">
    <location>
        <begin position="394"/>
        <end position="554"/>
    </location>
</feature>
<dbReference type="Pfam" id="PF15604">
    <property type="entry name" value="Ntox15"/>
    <property type="match status" value="1"/>
</dbReference>
<evidence type="ECO:0000313" key="2">
    <source>
        <dbReference type="EMBL" id="STY90970.1"/>
    </source>
</evidence>
<accession>A0A378PRR9</accession>
<dbReference type="Proteomes" id="UP000254133">
    <property type="component" value="Unassembled WGS sequence"/>
</dbReference>
<dbReference type="InterPro" id="IPR028949">
    <property type="entry name" value="Ntox15"/>
</dbReference>
<name>A0A378PRR9_MORBO</name>